<feature type="region of interest" description="Disordered" evidence="1">
    <location>
        <begin position="797"/>
        <end position="822"/>
    </location>
</feature>
<dbReference type="InterPro" id="IPR045167">
    <property type="entry name" value="Hobbit"/>
</dbReference>
<evidence type="ECO:0000313" key="3">
    <source>
        <dbReference type="Proteomes" id="UP000253551"/>
    </source>
</evidence>
<feature type="non-terminal residue" evidence="2">
    <location>
        <position position="887"/>
    </location>
</feature>
<evidence type="ECO:0000313" key="2">
    <source>
        <dbReference type="EMBL" id="RCH88621.1"/>
    </source>
</evidence>
<dbReference type="Pfam" id="PF10344">
    <property type="entry name" value="Hobbit"/>
    <property type="match status" value="1"/>
</dbReference>
<dbReference type="EMBL" id="PJQM01003486">
    <property type="protein sequence ID" value="RCH88621.1"/>
    <property type="molecule type" value="Genomic_DNA"/>
</dbReference>
<reference evidence="2 3" key="1">
    <citation type="journal article" date="2018" name="G3 (Bethesda)">
        <title>Phylogenetic and Phylogenomic Definition of Rhizopus Species.</title>
        <authorList>
            <person name="Gryganskyi A.P."/>
            <person name="Golan J."/>
            <person name="Dolatabadi S."/>
            <person name="Mondo S."/>
            <person name="Robb S."/>
            <person name="Idnurm A."/>
            <person name="Muszewska A."/>
            <person name="Steczkiewicz K."/>
            <person name="Masonjones S."/>
            <person name="Liao H.L."/>
            <person name="Gajdeczka M.T."/>
            <person name="Anike F."/>
            <person name="Vuek A."/>
            <person name="Anishchenko I.M."/>
            <person name="Voigt K."/>
            <person name="de Hoog G.S."/>
            <person name="Smith M.E."/>
            <person name="Heitman J."/>
            <person name="Vilgalys R."/>
            <person name="Stajich J.E."/>
        </authorList>
    </citation>
    <scope>NUCLEOTIDE SEQUENCE [LARGE SCALE GENOMIC DNA]</scope>
    <source>
        <strain evidence="2 3">LSU 92-RS-03</strain>
    </source>
</reference>
<evidence type="ECO:0008006" key="4">
    <source>
        <dbReference type="Google" id="ProtNLM"/>
    </source>
</evidence>
<dbReference type="PANTHER" id="PTHR15678">
    <property type="entry name" value="ANTIGEN MLAA-22-RELATED"/>
    <property type="match status" value="1"/>
</dbReference>
<name>A0A367JFW6_RHIST</name>
<feature type="compositionally biased region" description="Polar residues" evidence="1">
    <location>
        <begin position="797"/>
        <end position="815"/>
    </location>
</feature>
<accession>A0A367JFW6</accession>
<keyword evidence="3" id="KW-1185">Reference proteome</keyword>
<feature type="non-terminal residue" evidence="2">
    <location>
        <position position="1"/>
    </location>
</feature>
<gene>
    <name evidence="2" type="ORF">CU098_004631</name>
</gene>
<dbReference type="OrthoDB" id="1562405at2759"/>
<comment type="caution">
    <text evidence="2">The sequence shown here is derived from an EMBL/GenBank/DDBJ whole genome shotgun (WGS) entry which is preliminary data.</text>
</comment>
<dbReference type="Proteomes" id="UP000253551">
    <property type="component" value="Unassembled WGS sequence"/>
</dbReference>
<dbReference type="PANTHER" id="PTHR15678:SF6">
    <property type="entry name" value="BRIDGE-LIKE LIPID TRANSFER PROTEIN FAMILY MEMBER 2"/>
    <property type="match status" value="1"/>
</dbReference>
<protein>
    <recommendedName>
        <fullName evidence="4">FMP27 WPPW domain-containing protein</fullName>
    </recommendedName>
</protein>
<proteinExistence type="predicted"/>
<dbReference type="STRING" id="4846.A0A367JFW6"/>
<sequence>VYKNEANLIKEYHALTKKMEYLRIKRYTLHNYIGQLILETELNMNDQKDSNSTFSGYRNEQLSRWEALMGPFKDRFFVHNPQFIWNNPVRDTLYYWQDVKNNWSILDYNLSSRCLQFLQGLVKTVEEQWRPDAPVLEQPSLNETMRQDTADSLIDKLMSELPQRFVAFNEAEEDKKNEHEKIHEGIYVLEDSTDNMDDPDYQYKNIPESYEMKSKYLIDMINPQVNFQSEKGLDHVLLFTNERVHVKSFNILDNGSTADKDARLVKDRIIVNLDHAQLLVASPIKDLPAYEDLIQNGYGQSQGHHWAAWTQPEQLWYYRDMGHFENFERIANQLSGTIQLDRYNHLRIKSNKGNISRKNPFEDQTNTMQLHFPQFELSLDSLQAHVLYYTVTNLMLGKDRLSRRKKERLDRFKDVMLAAERSDLAETVKQVAVLQHRARFLYKMHHCFIDQLAHLDTMGMREFNKNKKLLSEKLQDLCLVVEAIRSIQTFRRDIHLEETAHAMRFIFTSNNIVWKALMNDDPKSSLCQWTFTHTKFVFLSKVNGSTKNTIDIDRIHLKDTTASPVFTDVLSAHEDDSQPIDYSRHKMLSGILDSLPPVGGIPIIQHLEINVLPLHLQIHTAFGSAMKDYFFPRVNRAETTKEIDHTTINKREGSFTSFDSFTRRLKETVIGKQKIKQDELTIMKLRSSTNRTFIYVRIPATKHCITLQGPSQSTFYNLRHFEFKQPKLEYRNKTWSLAEMMEKIQKQFVRAILRHSGALIKKKLLTGHKKQKLVSPVLSENEQVNMPAIAFMHDSFASSDNESVRQPSSKTSYPTTEGEEDEIKSMYSTDPEEDNVGSQWIEKDLINTDNGLLETYTKQHKKRQINDNQEKTKALFGDHYRSTNASC</sequence>
<evidence type="ECO:0000256" key="1">
    <source>
        <dbReference type="SAM" id="MobiDB-lite"/>
    </source>
</evidence>
<dbReference type="AlphaFoldDB" id="A0A367JFW6"/>
<organism evidence="2 3">
    <name type="scientific">Rhizopus stolonifer</name>
    <name type="common">Rhizopus nigricans</name>
    <dbReference type="NCBI Taxonomy" id="4846"/>
    <lineage>
        <taxon>Eukaryota</taxon>
        <taxon>Fungi</taxon>
        <taxon>Fungi incertae sedis</taxon>
        <taxon>Mucoromycota</taxon>
        <taxon>Mucoromycotina</taxon>
        <taxon>Mucoromycetes</taxon>
        <taxon>Mucorales</taxon>
        <taxon>Mucorineae</taxon>
        <taxon>Rhizopodaceae</taxon>
        <taxon>Rhizopus</taxon>
    </lineage>
</organism>